<evidence type="ECO:0000313" key="3">
    <source>
        <dbReference type="Proteomes" id="UP001367508"/>
    </source>
</evidence>
<sequence>MAHKPSYNPHANHHKGFSMITNGAPNVPLNQHQPLTTFKVSTSSPPVQSIPSKILGFPSEVACHPLVAGSIPKSKIAMRELRPSMSEAKKVDSFRLESRREEFSLLLLLTTVVMEAKEEQGITWLELSQLILEHDSLDTRTRWRLRSRNGPWAQIMCSYSRSWSGMLEHEVTGYPHGPGFPLGHDIPENPLDPPNKHMDACILLVSYYCSATFVTTLHEDKQQHILSMAYLSLLSRELFHGFTTHLAFDCQKVCTADDLKPPECPSHCLACIQQWRLTPGPFTTTLAFPCRGMVTESSIAKAIWP</sequence>
<feature type="compositionally biased region" description="Polar residues" evidence="1">
    <location>
        <begin position="19"/>
        <end position="31"/>
    </location>
</feature>
<evidence type="ECO:0000256" key="1">
    <source>
        <dbReference type="SAM" id="MobiDB-lite"/>
    </source>
</evidence>
<name>A0AAN9QKF7_CANGL</name>
<dbReference type="AlphaFoldDB" id="A0AAN9QKF7"/>
<organism evidence="2 3">
    <name type="scientific">Canavalia gladiata</name>
    <name type="common">Sword bean</name>
    <name type="synonym">Dolichos gladiatus</name>
    <dbReference type="NCBI Taxonomy" id="3824"/>
    <lineage>
        <taxon>Eukaryota</taxon>
        <taxon>Viridiplantae</taxon>
        <taxon>Streptophyta</taxon>
        <taxon>Embryophyta</taxon>
        <taxon>Tracheophyta</taxon>
        <taxon>Spermatophyta</taxon>
        <taxon>Magnoliopsida</taxon>
        <taxon>eudicotyledons</taxon>
        <taxon>Gunneridae</taxon>
        <taxon>Pentapetalae</taxon>
        <taxon>rosids</taxon>
        <taxon>fabids</taxon>
        <taxon>Fabales</taxon>
        <taxon>Fabaceae</taxon>
        <taxon>Papilionoideae</taxon>
        <taxon>50 kb inversion clade</taxon>
        <taxon>NPAAA clade</taxon>
        <taxon>indigoferoid/millettioid clade</taxon>
        <taxon>Phaseoleae</taxon>
        <taxon>Canavalia</taxon>
    </lineage>
</organism>
<feature type="region of interest" description="Disordered" evidence="1">
    <location>
        <begin position="1"/>
        <end position="31"/>
    </location>
</feature>
<reference evidence="2 3" key="1">
    <citation type="submission" date="2024-01" db="EMBL/GenBank/DDBJ databases">
        <title>The genomes of 5 underutilized Papilionoideae crops provide insights into root nodulation and disease resistanc.</title>
        <authorList>
            <person name="Jiang F."/>
        </authorList>
    </citation>
    <scope>NUCLEOTIDE SEQUENCE [LARGE SCALE GENOMIC DNA]</scope>
    <source>
        <strain evidence="2">LVBAO_FW01</strain>
        <tissue evidence="2">Leaves</tissue>
    </source>
</reference>
<protein>
    <submittedName>
        <fullName evidence="2">Uncharacterized protein</fullName>
    </submittedName>
</protein>
<gene>
    <name evidence="2" type="ORF">VNO77_19395</name>
</gene>
<dbReference type="EMBL" id="JAYMYQ010000004">
    <property type="protein sequence ID" value="KAK7338764.1"/>
    <property type="molecule type" value="Genomic_DNA"/>
</dbReference>
<evidence type="ECO:0000313" key="2">
    <source>
        <dbReference type="EMBL" id="KAK7338764.1"/>
    </source>
</evidence>
<proteinExistence type="predicted"/>
<comment type="caution">
    <text evidence="2">The sequence shown here is derived from an EMBL/GenBank/DDBJ whole genome shotgun (WGS) entry which is preliminary data.</text>
</comment>
<keyword evidence="3" id="KW-1185">Reference proteome</keyword>
<dbReference type="Proteomes" id="UP001367508">
    <property type="component" value="Unassembled WGS sequence"/>
</dbReference>
<accession>A0AAN9QKF7</accession>